<dbReference type="AlphaFoldDB" id="A0AA39Y9Z3"/>
<keyword evidence="4" id="KW-0804">Transcription</keyword>
<dbReference type="GO" id="GO:0045122">
    <property type="term" value="P:aflatoxin biosynthetic process"/>
    <property type="evidence" value="ECO:0007669"/>
    <property type="project" value="InterPro"/>
</dbReference>
<organism evidence="8 9">
    <name type="scientific">Cercophora newfieldiana</name>
    <dbReference type="NCBI Taxonomy" id="92897"/>
    <lineage>
        <taxon>Eukaryota</taxon>
        <taxon>Fungi</taxon>
        <taxon>Dikarya</taxon>
        <taxon>Ascomycota</taxon>
        <taxon>Pezizomycotina</taxon>
        <taxon>Sordariomycetes</taxon>
        <taxon>Sordariomycetidae</taxon>
        <taxon>Sordariales</taxon>
        <taxon>Lasiosphaeriaceae</taxon>
        <taxon>Cercophora</taxon>
    </lineage>
</organism>
<dbReference type="Proteomes" id="UP001174936">
    <property type="component" value="Unassembled WGS sequence"/>
</dbReference>
<reference evidence="8" key="1">
    <citation type="submission" date="2023-06" db="EMBL/GenBank/DDBJ databases">
        <title>Genome-scale phylogeny and comparative genomics of the fungal order Sordariales.</title>
        <authorList>
            <consortium name="Lawrence Berkeley National Laboratory"/>
            <person name="Hensen N."/>
            <person name="Bonometti L."/>
            <person name="Westerberg I."/>
            <person name="Brannstrom I.O."/>
            <person name="Guillou S."/>
            <person name="Cros-Aarteil S."/>
            <person name="Calhoun S."/>
            <person name="Haridas S."/>
            <person name="Kuo A."/>
            <person name="Mondo S."/>
            <person name="Pangilinan J."/>
            <person name="Riley R."/>
            <person name="Labutti K."/>
            <person name="Andreopoulos B."/>
            <person name="Lipzen A."/>
            <person name="Chen C."/>
            <person name="Yanf M."/>
            <person name="Daum C."/>
            <person name="Ng V."/>
            <person name="Clum A."/>
            <person name="Steindorff A."/>
            <person name="Ohm R."/>
            <person name="Martin F."/>
            <person name="Silar P."/>
            <person name="Natvig D."/>
            <person name="Lalanne C."/>
            <person name="Gautier V."/>
            <person name="Ament-Velasquez S.L."/>
            <person name="Kruys A."/>
            <person name="Hutchinson M.I."/>
            <person name="Powell A.J."/>
            <person name="Barry K."/>
            <person name="Miller A.N."/>
            <person name="Grigoriev I.V."/>
            <person name="Debuchy R."/>
            <person name="Gladieux P."/>
            <person name="Thoren M.H."/>
            <person name="Johannesson H."/>
        </authorList>
    </citation>
    <scope>NUCLEOTIDE SEQUENCE</scope>
    <source>
        <strain evidence="8">SMH2532-1</strain>
    </source>
</reference>
<dbReference type="GO" id="GO:0005634">
    <property type="term" value="C:nucleus"/>
    <property type="evidence" value="ECO:0007669"/>
    <property type="project" value="InterPro"/>
</dbReference>
<dbReference type="InterPro" id="IPR013700">
    <property type="entry name" value="AflR"/>
</dbReference>
<keyword evidence="9" id="KW-1185">Reference proteome</keyword>
<evidence type="ECO:0000256" key="3">
    <source>
        <dbReference type="ARBA" id="ARBA00023125"/>
    </source>
</evidence>
<accession>A0AA39Y9Z3</accession>
<proteinExistence type="predicted"/>
<dbReference type="GO" id="GO:0006355">
    <property type="term" value="P:regulation of DNA-templated transcription"/>
    <property type="evidence" value="ECO:0007669"/>
    <property type="project" value="InterPro"/>
</dbReference>
<evidence type="ECO:0000256" key="6">
    <source>
        <dbReference type="SAM" id="MobiDB-lite"/>
    </source>
</evidence>
<evidence type="ECO:0000313" key="8">
    <source>
        <dbReference type="EMBL" id="KAK0648459.1"/>
    </source>
</evidence>
<feature type="region of interest" description="Disordered" evidence="6">
    <location>
        <begin position="82"/>
        <end position="118"/>
    </location>
</feature>
<name>A0AA39Y9Z3_9PEZI</name>
<gene>
    <name evidence="8" type="ORF">B0T16DRAFT_370876</name>
</gene>
<protein>
    <recommendedName>
        <fullName evidence="7">Aflatoxin regulatory protein domain-containing protein</fullName>
    </recommendedName>
</protein>
<dbReference type="Pfam" id="PF08493">
    <property type="entry name" value="AflR"/>
    <property type="match status" value="1"/>
</dbReference>
<keyword evidence="1" id="KW-0479">Metal-binding</keyword>
<keyword evidence="3" id="KW-0238">DNA-binding</keyword>
<evidence type="ECO:0000313" key="9">
    <source>
        <dbReference type="Proteomes" id="UP001174936"/>
    </source>
</evidence>
<evidence type="ECO:0000256" key="5">
    <source>
        <dbReference type="ARBA" id="ARBA00023242"/>
    </source>
</evidence>
<evidence type="ECO:0000256" key="4">
    <source>
        <dbReference type="ARBA" id="ARBA00023163"/>
    </source>
</evidence>
<dbReference type="EMBL" id="JAULSV010000003">
    <property type="protein sequence ID" value="KAK0648459.1"/>
    <property type="molecule type" value="Genomic_DNA"/>
</dbReference>
<comment type="caution">
    <text evidence="8">The sequence shown here is derived from an EMBL/GenBank/DDBJ whole genome shotgun (WGS) entry which is preliminary data.</text>
</comment>
<dbReference type="GO" id="GO:0046872">
    <property type="term" value="F:metal ion binding"/>
    <property type="evidence" value="ECO:0007669"/>
    <property type="project" value="UniProtKB-KW"/>
</dbReference>
<dbReference type="GO" id="GO:0003677">
    <property type="term" value="F:DNA binding"/>
    <property type="evidence" value="ECO:0007669"/>
    <property type="project" value="UniProtKB-KW"/>
</dbReference>
<evidence type="ECO:0000256" key="2">
    <source>
        <dbReference type="ARBA" id="ARBA00023015"/>
    </source>
</evidence>
<sequence length="372" mass="39823">MPTRTVYGDDDDLSFPPDLFSLLPTHHTADTDGLDLPDCDTAWVFDTDADPGQMQMQFSDFGSADHDMDLDITDIHDIADLQPQPQQQPPQHQALPDLPTGSYQPSNGSSSSSSSLSSMFAPVSRSMSNASIASALSPWSSLSPSPRFPAINAAANQCPSQTRCRSTGISETCLAAALRTLTSLHIAHSACLSAHRESPTTPQARKMETVLAMNKDVVAGMRPILACACSARSLVQLLLLSICGNLIAWNSAMIGADLEQHFSQNNKGSDSDPLSSACAPRARVLAQPITIGQHQINGKLGRALHAQVMAGELRILEGLIDALSHRFCEASRDACAPSVPQSKGLPNNVHRHIISSLRTRLQRTRAAIFSLG</sequence>
<keyword evidence="5" id="KW-0539">Nucleus</keyword>
<feature type="domain" description="Aflatoxin regulatory protein" evidence="7">
    <location>
        <begin position="170"/>
        <end position="262"/>
    </location>
</feature>
<evidence type="ECO:0000256" key="1">
    <source>
        <dbReference type="ARBA" id="ARBA00022723"/>
    </source>
</evidence>
<keyword evidence="2" id="KW-0805">Transcription regulation</keyword>
<evidence type="ECO:0000259" key="7">
    <source>
        <dbReference type="Pfam" id="PF08493"/>
    </source>
</evidence>